<accession>A0A399QK08</accession>
<dbReference type="GO" id="GO:0032259">
    <property type="term" value="P:methylation"/>
    <property type="evidence" value="ECO:0007669"/>
    <property type="project" value="UniProtKB-KW"/>
</dbReference>
<keyword evidence="1" id="KW-0808">Transferase</keyword>
<evidence type="ECO:0000313" key="1">
    <source>
        <dbReference type="EMBL" id="RIJ19243.1"/>
    </source>
</evidence>
<sequence length="45" mass="4868">VDRLDADDRAALDALLDDGGPHALARIPDLGLRGTRTAYVGRRPR</sequence>
<evidence type="ECO:0000313" key="2">
    <source>
        <dbReference type="Proteomes" id="UP000266634"/>
    </source>
</evidence>
<gene>
    <name evidence="1" type="ORF">DZF93_13070</name>
</gene>
<proteinExistence type="predicted"/>
<reference evidence="1 2" key="1">
    <citation type="submission" date="2018-08" db="EMBL/GenBank/DDBJ databases">
        <title>Genome Sequence of Clavibacter michiganensis Subspecies type strains, and the Atypical Peach-Colored Strains Isolated from Tomato.</title>
        <authorList>
            <person name="Osdaghi E."/>
            <person name="Portier P."/>
            <person name="Briand M."/>
            <person name="Jacques M.-A."/>
        </authorList>
    </citation>
    <scope>NUCLEOTIDE SEQUENCE [LARGE SCALE GENOMIC DNA]</scope>
    <source>
        <strain evidence="1 2">CFBP 6488</strain>
    </source>
</reference>
<dbReference type="AlphaFoldDB" id="A0A399QK08"/>
<feature type="non-terminal residue" evidence="1">
    <location>
        <position position="1"/>
    </location>
</feature>
<dbReference type="Proteomes" id="UP000266634">
    <property type="component" value="Unassembled WGS sequence"/>
</dbReference>
<comment type="caution">
    <text evidence="1">The sequence shown here is derived from an EMBL/GenBank/DDBJ whole genome shotgun (WGS) entry which is preliminary data.</text>
</comment>
<name>A0A399QK08_9MICO</name>
<keyword evidence="1" id="KW-0489">Methyltransferase</keyword>
<organism evidence="1 2">
    <name type="scientific">Clavibacter michiganensis subsp. insidiosus</name>
    <dbReference type="NCBI Taxonomy" id="33014"/>
    <lineage>
        <taxon>Bacteria</taxon>
        <taxon>Bacillati</taxon>
        <taxon>Actinomycetota</taxon>
        <taxon>Actinomycetes</taxon>
        <taxon>Micrococcales</taxon>
        <taxon>Microbacteriaceae</taxon>
        <taxon>Clavibacter</taxon>
    </lineage>
</organism>
<dbReference type="GO" id="GO:0008168">
    <property type="term" value="F:methyltransferase activity"/>
    <property type="evidence" value="ECO:0007669"/>
    <property type="project" value="UniProtKB-KW"/>
</dbReference>
<protein>
    <submittedName>
        <fullName evidence="1">Class I SAM-dependent methyltransferase</fullName>
    </submittedName>
</protein>
<dbReference type="EMBL" id="QWEA01000628">
    <property type="protein sequence ID" value="RIJ19243.1"/>
    <property type="molecule type" value="Genomic_DNA"/>
</dbReference>